<evidence type="ECO:0000256" key="1">
    <source>
        <dbReference type="SAM" id="Phobius"/>
    </source>
</evidence>
<evidence type="ECO:0000313" key="3">
    <source>
        <dbReference type="Proteomes" id="UP000326396"/>
    </source>
</evidence>
<dbReference type="InterPro" id="IPR004158">
    <property type="entry name" value="DUF247_pln"/>
</dbReference>
<comment type="caution">
    <text evidence="2">The sequence shown here is derived from an EMBL/GenBank/DDBJ whole genome shotgun (WGS) entry which is preliminary data.</text>
</comment>
<dbReference type="AlphaFoldDB" id="A0A5N6PQL0"/>
<feature type="transmembrane region" description="Helical" evidence="1">
    <location>
        <begin position="421"/>
        <end position="444"/>
    </location>
</feature>
<dbReference type="Proteomes" id="UP000326396">
    <property type="component" value="Linkage Group LG11"/>
</dbReference>
<sequence length="463" mass="53445">MEINDDELKDEQRVIDSIIDTAPPPSSSTARIHKVPGTMRDTEDYDKYYVPKVVSIGPYHFGNQKLELIEKIKPIFAMRLLLNNIETLRSLYKKLGEPETVQELRNSYEDNSTIAYCDNEFTKMMLLDGCFILYYILFIFRGEPETCQDLLKSHQIVFVHQDLFLLENQIPFKVLMEVMKFLKIDCLSKITSFIYGNTLASGTSKPTWFESILCTRNNQSCPEESKRVLMDTDPDHILYLLHRSLTNKAQVLRKDWSTRNDYWYTFPNANDLLDVGIHFKPSEIKSLAHIEFSKSTWWFSASVKLPPIIVDYSTKPLLLNLIAYEMWSHEAYDAGVTSYVCFLDSLIDHPEDVKVLIKAGVLKNCLGSNSEVAEVFNEIGTDLVSNNLAYFEAKRRIQKHYESWSNTLYSQLKHEYNKSSWVLALLGALVALILSGVQAFFTVWGPKCECDDLCKFLKMNHHL</sequence>
<dbReference type="PANTHER" id="PTHR31549">
    <property type="entry name" value="PROTEIN, PUTATIVE (DUF247)-RELATED-RELATED"/>
    <property type="match status" value="1"/>
</dbReference>
<keyword evidence="1" id="KW-0812">Transmembrane</keyword>
<name>A0A5N6PQL0_9ASTR</name>
<gene>
    <name evidence="2" type="ORF">E3N88_06728</name>
</gene>
<keyword evidence="1" id="KW-1133">Transmembrane helix</keyword>
<dbReference type="Pfam" id="PF03140">
    <property type="entry name" value="DUF247"/>
    <property type="match status" value="1"/>
</dbReference>
<evidence type="ECO:0000313" key="2">
    <source>
        <dbReference type="EMBL" id="KAD6795832.1"/>
    </source>
</evidence>
<accession>A0A5N6PQL0</accession>
<dbReference type="OrthoDB" id="1849062at2759"/>
<dbReference type="PANTHER" id="PTHR31549:SF149">
    <property type="entry name" value="ISOPRENOID SYNTHASE DOMAIN-CONTAINING PROTEIN"/>
    <property type="match status" value="1"/>
</dbReference>
<keyword evidence="1" id="KW-0472">Membrane</keyword>
<reference evidence="2 3" key="1">
    <citation type="submission" date="2019-05" db="EMBL/GenBank/DDBJ databases">
        <title>Mikania micrantha, genome provides insights into the molecular mechanism of rapid growth.</title>
        <authorList>
            <person name="Liu B."/>
        </authorList>
    </citation>
    <scope>NUCLEOTIDE SEQUENCE [LARGE SCALE GENOMIC DNA]</scope>
    <source>
        <strain evidence="2">NLD-2019</strain>
        <tissue evidence="2">Leaf</tissue>
    </source>
</reference>
<keyword evidence="3" id="KW-1185">Reference proteome</keyword>
<organism evidence="2 3">
    <name type="scientific">Mikania micrantha</name>
    <name type="common">bitter vine</name>
    <dbReference type="NCBI Taxonomy" id="192012"/>
    <lineage>
        <taxon>Eukaryota</taxon>
        <taxon>Viridiplantae</taxon>
        <taxon>Streptophyta</taxon>
        <taxon>Embryophyta</taxon>
        <taxon>Tracheophyta</taxon>
        <taxon>Spermatophyta</taxon>
        <taxon>Magnoliopsida</taxon>
        <taxon>eudicotyledons</taxon>
        <taxon>Gunneridae</taxon>
        <taxon>Pentapetalae</taxon>
        <taxon>asterids</taxon>
        <taxon>campanulids</taxon>
        <taxon>Asterales</taxon>
        <taxon>Asteraceae</taxon>
        <taxon>Asteroideae</taxon>
        <taxon>Heliantheae alliance</taxon>
        <taxon>Eupatorieae</taxon>
        <taxon>Mikania</taxon>
    </lineage>
</organism>
<protein>
    <submittedName>
        <fullName evidence="2">Uncharacterized protein</fullName>
    </submittedName>
</protein>
<proteinExistence type="predicted"/>
<dbReference type="EMBL" id="SZYD01000003">
    <property type="protein sequence ID" value="KAD6795832.1"/>
    <property type="molecule type" value="Genomic_DNA"/>
</dbReference>